<evidence type="ECO:0000256" key="1">
    <source>
        <dbReference type="SAM" id="MobiDB-lite"/>
    </source>
</evidence>
<evidence type="ECO:0008006" key="4">
    <source>
        <dbReference type="Google" id="ProtNLM"/>
    </source>
</evidence>
<evidence type="ECO:0000313" key="2">
    <source>
        <dbReference type="EMBL" id="GJT80368.1"/>
    </source>
</evidence>
<proteinExistence type="predicted"/>
<keyword evidence="3" id="KW-1185">Reference proteome</keyword>
<reference evidence="2" key="1">
    <citation type="journal article" date="2022" name="Int. J. Mol. Sci.">
        <title>Draft Genome of Tanacetum Coccineum: Genomic Comparison of Closely Related Tanacetum-Family Plants.</title>
        <authorList>
            <person name="Yamashiro T."/>
            <person name="Shiraishi A."/>
            <person name="Nakayama K."/>
            <person name="Satake H."/>
        </authorList>
    </citation>
    <scope>NUCLEOTIDE SEQUENCE</scope>
</reference>
<accession>A0ABQ5GXK4</accession>
<name>A0ABQ5GXK4_9ASTR</name>
<comment type="caution">
    <text evidence="2">The sequence shown here is derived from an EMBL/GenBank/DDBJ whole genome shotgun (WGS) entry which is preliminary data.</text>
</comment>
<reference evidence="2" key="2">
    <citation type="submission" date="2022-01" db="EMBL/GenBank/DDBJ databases">
        <authorList>
            <person name="Yamashiro T."/>
            <person name="Shiraishi A."/>
            <person name="Satake H."/>
            <person name="Nakayama K."/>
        </authorList>
    </citation>
    <scope>NUCLEOTIDE SEQUENCE</scope>
</reference>
<protein>
    <recommendedName>
        <fullName evidence="4">Lectin</fullName>
    </recommendedName>
</protein>
<feature type="region of interest" description="Disordered" evidence="1">
    <location>
        <begin position="1"/>
        <end position="21"/>
    </location>
</feature>
<organism evidence="2 3">
    <name type="scientific">Tanacetum coccineum</name>
    <dbReference type="NCBI Taxonomy" id="301880"/>
    <lineage>
        <taxon>Eukaryota</taxon>
        <taxon>Viridiplantae</taxon>
        <taxon>Streptophyta</taxon>
        <taxon>Embryophyta</taxon>
        <taxon>Tracheophyta</taxon>
        <taxon>Spermatophyta</taxon>
        <taxon>Magnoliopsida</taxon>
        <taxon>eudicotyledons</taxon>
        <taxon>Gunneridae</taxon>
        <taxon>Pentapetalae</taxon>
        <taxon>asterids</taxon>
        <taxon>campanulids</taxon>
        <taxon>Asterales</taxon>
        <taxon>Asteraceae</taxon>
        <taxon>Asteroideae</taxon>
        <taxon>Anthemideae</taxon>
        <taxon>Anthemidinae</taxon>
        <taxon>Tanacetum</taxon>
    </lineage>
</organism>
<gene>
    <name evidence="2" type="ORF">Tco_1054710</name>
</gene>
<dbReference type="EMBL" id="BQNB010018984">
    <property type="protein sequence ID" value="GJT80368.1"/>
    <property type="molecule type" value="Genomic_DNA"/>
</dbReference>
<evidence type="ECO:0000313" key="3">
    <source>
        <dbReference type="Proteomes" id="UP001151760"/>
    </source>
</evidence>
<feature type="compositionally biased region" description="Polar residues" evidence="1">
    <location>
        <begin position="1"/>
        <end position="13"/>
    </location>
</feature>
<sequence>MSVYNSEHNSPINSDHDDDVHDPVTRISKFDISDPLHLHPNNTTALTVVSIKLKGTENYQLYLSRETWPDVRSAYATISSKESHRVAVGSGFSTWMAYGGNTRDLGSFGEETDEITDLNQILKEVLFTEHGDSVTSIKRCRRDLFSDGVWNLKTASGRGRLKEDLESST</sequence>
<dbReference type="Proteomes" id="UP001151760">
    <property type="component" value="Unassembled WGS sequence"/>
</dbReference>